<gene>
    <name evidence="2" type="ORF">V6255_07170</name>
</gene>
<proteinExistence type="predicted"/>
<accession>A0ABU9HAM7</accession>
<protein>
    <submittedName>
        <fullName evidence="2">Sulfurtransferase TusA family protein</fullName>
    </submittedName>
</protein>
<evidence type="ECO:0000313" key="3">
    <source>
        <dbReference type="Proteomes" id="UP001366060"/>
    </source>
</evidence>
<dbReference type="InterPro" id="IPR001455">
    <property type="entry name" value="TusA-like"/>
</dbReference>
<evidence type="ECO:0000313" key="2">
    <source>
        <dbReference type="EMBL" id="MEL0658922.1"/>
    </source>
</evidence>
<feature type="domain" description="UPF0033" evidence="1">
    <location>
        <begin position="3"/>
        <end position="54"/>
    </location>
</feature>
<dbReference type="InterPro" id="IPR036868">
    <property type="entry name" value="TusA-like_sf"/>
</dbReference>
<name>A0ABU9HAM7_9GAMM</name>
<dbReference type="Pfam" id="PF01206">
    <property type="entry name" value="TusA"/>
    <property type="match status" value="1"/>
</dbReference>
<dbReference type="Proteomes" id="UP001366060">
    <property type="component" value="Unassembled WGS sequence"/>
</dbReference>
<dbReference type="Gene3D" id="3.30.110.40">
    <property type="entry name" value="TusA-like domain"/>
    <property type="match status" value="1"/>
</dbReference>
<dbReference type="RefSeq" id="WP_341627532.1">
    <property type="nucleotide sequence ID" value="NZ_JBAKBA010000012.1"/>
</dbReference>
<comment type="caution">
    <text evidence="2">The sequence shown here is derived from an EMBL/GenBank/DDBJ whole genome shotgun (WGS) entry which is preliminary data.</text>
</comment>
<sequence>MQSLDLRQVRCPLALVLLKQQLLTLDTNASIEVLFSNQVAIQDIRRYLDKKNYCYHCNQNTLLIQLDNK</sequence>
<dbReference type="EMBL" id="JBAKBA010000012">
    <property type="protein sequence ID" value="MEL0658922.1"/>
    <property type="molecule type" value="Genomic_DNA"/>
</dbReference>
<organism evidence="2 3">
    <name type="scientific">Psychromonas arctica</name>
    <dbReference type="NCBI Taxonomy" id="168275"/>
    <lineage>
        <taxon>Bacteria</taxon>
        <taxon>Pseudomonadati</taxon>
        <taxon>Pseudomonadota</taxon>
        <taxon>Gammaproteobacteria</taxon>
        <taxon>Alteromonadales</taxon>
        <taxon>Psychromonadaceae</taxon>
        <taxon>Psychromonas</taxon>
    </lineage>
</organism>
<evidence type="ECO:0000259" key="1">
    <source>
        <dbReference type="Pfam" id="PF01206"/>
    </source>
</evidence>
<reference evidence="2 3" key="1">
    <citation type="submission" date="2024-02" db="EMBL/GenBank/DDBJ databases">
        <title>Bacteria isolated from the canopy kelp, Nereocystis luetkeana.</title>
        <authorList>
            <person name="Pfister C.A."/>
            <person name="Younker I.T."/>
            <person name="Light S.H."/>
        </authorList>
    </citation>
    <scope>NUCLEOTIDE SEQUENCE [LARGE SCALE GENOMIC DNA]</scope>
    <source>
        <strain evidence="2 3">TI.2.07</strain>
    </source>
</reference>
<dbReference type="SUPFAM" id="SSF64307">
    <property type="entry name" value="SirA-like"/>
    <property type="match status" value="1"/>
</dbReference>
<keyword evidence="3" id="KW-1185">Reference proteome</keyword>
<dbReference type="CDD" id="cd00291">
    <property type="entry name" value="SirA_YedF_YeeD"/>
    <property type="match status" value="1"/>
</dbReference>